<evidence type="ECO:0000313" key="1">
    <source>
        <dbReference type="EMBL" id="BAD95274.1"/>
    </source>
</evidence>
<reference evidence="1" key="1">
    <citation type="submission" date="2005-03" db="EMBL/GenBank/DDBJ databases">
        <title>Large-scale analysis of RIKEN Arabidopsis full-length (RAFL) cDNAs.</title>
        <authorList>
            <person name="Totoki Y."/>
            <person name="Seki M."/>
            <person name="Ishida J."/>
            <person name="Nakajima M."/>
            <person name="Enju A."/>
            <person name="Kamiya A."/>
            <person name="Narusaka M."/>
            <person name="Shin-i T."/>
            <person name="Nakagawa M."/>
            <person name="Sakamoto N."/>
            <person name="Oishi K."/>
            <person name="Kohara Y."/>
            <person name="Kobayashi M."/>
            <person name="Toyoda A."/>
            <person name="Sakaki Y."/>
            <person name="Sakurai T."/>
            <person name="Iida K."/>
            <person name="Akiyama K."/>
            <person name="Satou M."/>
            <person name="Toyoda T."/>
            <person name="Konagaya A."/>
            <person name="Carninci P."/>
            <person name="Kawai J."/>
            <person name="Hayashizaki Y."/>
            <person name="Shinozaki K."/>
        </authorList>
    </citation>
    <scope>NUCLEOTIDE SEQUENCE</scope>
</reference>
<dbReference type="EMBL" id="AK221636">
    <property type="protein sequence ID" value="BAD95274.1"/>
    <property type="molecule type" value="mRNA"/>
</dbReference>
<accession>Q56XN7</accession>
<sequence>MKSTTIFQLSTNVTLCYCNCCRNYSIQAHPFLPLLQYHLRYVRQLSLRHKKSPTFTKKNRPYFSLEKVRNSLKSKHEELKPLTTRKIA</sequence>
<organism evidence="1">
    <name type="scientific">Arabidopsis thaliana</name>
    <name type="common">Mouse-ear cress</name>
    <dbReference type="NCBI Taxonomy" id="3702"/>
    <lineage>
        <taxon>Eukaryota</taxon>
        <taxon>Viridiplantae</taxon>
        <taxon>Streptophyta</taxon>
        <taxon>Embryophyta</taxon>
        <taxon>Tracheophyta</taxon>
        <taxon>Spermatophyta</taxon>
        <taxon>Magnoliopsida</taxon>
        <taxon>eudicotyledons</taxon>
        <taxon>Gunneridae</taxon>
        <taxon>Pentapetalae</taxon>
        <taxon>rosids</taxon>
        <taxon>malvids</taxon>
        <taxon>Brassicales</taxon>
        <taxon>Brassicaceae</taxon>
        <taxon>Camelineae</taxon>
        <taxon>Arabidopsis</taxon>
    </lineage>
</organism>
<proteinExistence type="evidence at transcript level"/>
<dbReference type="AlphaFoldDB" id="Q56XN7"/>
<protein>
    <submittedName>
        <fullName evidence="1">Uncharacterized protein</fullName>
    </submittedName>
</protein>
<name>Q56XN7_ARATH</name>